<evidence type="ECO:0000256" key="1">
    <source>
        <dbReference type="SAM" id="Phobius"/>
    </source>
</evidence>
<dbReference type="EMBL" id="CM026428">
    <property type="protein sequence ID" value="KAG0567620.1"/>
    <property type="molecule type" value="Genomic_DNA"/>
</dbReference>
<reference evidence="2" key="1">
    <citation type="submission" date="2020-06" db="EMBL/GenBank/DDBJ databases">
        <title>WGS assembly of Ceratodon purpureus strain R40.</title>
        <authorList>
            <person name="Carey S.B."/>
            <person name="Jenkins J."/>
            <person name="Shu S."/>
            <person name="Lovell J.T."/>
            <person name="Sreedasyam A."/>
            <person name="Maumus F."/>
            <person name="Tiley G.P."/>
            <person name="Fernandez-Pozo N."/>
            <person name="Barry K."/>
            <person name="Chen C."/>
            <person name="Wang M."/>
            <person name="Lipzen A."/>
            <person name="Daum C."/>
            <person name="Saski C.A."/>
            <person name="Payton A.C."/>
            <person name="Mcbreen J.C."/>
            <person name="Conrad R.E."/>
            <person name="Kollar L.M."/>
            <person name="Olsson S."/>
            <person name="Huttunen S."/>
            <person name="Landis J.B."/>
            <person name="Wickett N.J."/>
            <person name="Johnson M.G."/>
            <person name="Rensing S.A."/>
            <person name="Grimwood J."/>
            <person name="Schmutz J."/>
            <person name="Mcdaniel S.F."/>
        </authorList>
    </citation>
    <scope>NUCLEOTIDE SEQUENCE</scope>
    <source>
        <strain evidence="2">R40</strain>
    </source>
</reference>
<accession>A0A8T0H8Q9</accession>
<evidence type="ECO:0000313" key="2">
    <source>
        <dbReference type="EMBL" id="KAG0567620.1"/>
    </source>
</evidence>
<name>A0A8T0H8Q9_CERPU</name>
<dbReference type="Proteomes" id="UP000822688">
    <property type="component" value="Chromosome 7"/>
</dbReference>
<organism evidence="2 3">
    <name type="scientific">Ceratodon purpureus</name>
    <name type="common">Fire moss</name>
    <name type="synonym">Dicranum purpureum</name>
    <dbReference type="NCBI Taxonomy" id="3225"/>
    <lineage>
        <taxon>Eukaryota</taxon>
        <taxon>Viridiplantae</taxon>
        <taxon>Streptophyta</taxon>
        <taxon>Embryophyta</taxon>
        <taxon>Bryophyta</taxon>
        <taxon>Bryophytina</taxon>
        <taxon>Bryopsida</taxon>
        <taxon>Dicranidae</taxon>
        <taxon>Pseudoditrichales</taxon>
        <taxon>Ditrichaceae</taxon>
        <taxon>Ceratodon</taxon>
    </lineage>
</organism>
<keyword evidence="1" id="KW-0472">Membrane</keyword>
<protein>
    <submittedName>
        <fullName evidence="2">Uncharacterized protein</fullName>
    </submittedName>
</protein>
<comment type="caution">
    <text evidence="2">The sequence shown here is derived from an EMBL/GenBank/DDBJ whole genome shotgun (WGS) entry which is preliminary data.</text>
</comment>
<keyword evidence="3" id="KW-1185">Reference proteome</keyword>
<dbReference type="AlphaFoldDB" id="A0A8T0H8Q9"/>
<keyword evidence="1" id="KW-0812">Transmembrane</keyword>
<feature type="transmembrane region" description="Helical" evidence="1">
    <location>
        <begin position="25"/>
        <end position="46"/>
    </location>
</feature>
<evidence type="ECO:0000313" key="3">
    <source>
        <dbReference type="Proteomes" id="UP000822688"/>
    </source>
</evidence>
<sequence>MYSSSNSHHALKGRWGGSDAAGGRLAIAITIKVALAITTGLSCALTDPQRCKARRRPQRCHSHCCHCPHHISHSKHSNSPNSLTHSYTHSFTHSLTHSPVRKYGCLTH</sequence>
<proteinExistence type="predicted"/>
<gene>
    <name evidence="2" type="ORF">KC19_7G148900</name>
</gene>
<keyword evidence="1" id="KW-1133">Transmembrane helix</keyword>